<feature type="compositionally biased region" description="Basic residues" evidence="1">
    <location>
        <begin position="130"/>
        <end position="158"/>
    </location>
</feature>
<name>A0AAD9JMD1_RIDPI</name>
<evidence type="ECO:0000256" key="1">
    <source>
        <dbReference type="SAM" id="MobiDB-lite"/>
    </source>
</evidence>
<keyword evidence="3" id="KW-1185">Reference proteome</keyword>
<proteinExistence type="predicted"/>
<dbReference type="Proteomes" id="UP001209878">
    <property type="component" value="Unassembled WGS sequence"/>
</dbReference>
<feature type="region of interest" description="Disordered" evidence="1">
    <location>
        <begin position="33"/>
        <end position="77"/>
    </location>
</feature>
<comment type="caution">
    <text evidence="2">The sequence shown here is derived from an EMBL/GenBank/DDBJ whole genome shotgun (WGS) entry which is preliminary data.</text>
</comment>
<sequence>MDERKKQAAAKCALSDKGSEVCQSVSAIGSADSMQCAASHSRGKQSNTSSCSSHRSKSGQQMVESASERALSPKRSATVDVANKVAESLKGPSVVVISHVEPPVCPTCGQCIPRKPSFLCPTCRTRSTYRRRATPPRSQPKKKRQAPVKRKVVKRKPVKPPASKPACCMPRCCPCMCQRARSVTGVVSTAKRPPAAKSGRSGGCDCYSPCRC</sequence>
<dbReference type="EMBL" id="JAODUO010002105">
    <property type="protein sequence ID" value="KAK2155135.1"/>
    <property type="molecule type" value="Genomic_DNA"/>
</dbReference>
<reference evidence="2" key="1">
    <citation type="journal article" date="2023" name="Mol. Biol. Evol.">
        <title>Third-Generation Sequencing Reveals the Adaptive Role of the Epigenome in Three Deep-Sea Polychaetes.</title>
        <authorList>
            <person name="Perez M."/>
            <person name="Aroh O."/>
            <person name="Sun Y."/>
            <person name="Lan Y."/>
            <person name="Juniper S.K."/>
            <person name="Young C.R."/>
            <person name="Angers B."/>
            <person name="Qian P.Y."/>
        </authorList>
    </citation>
    <scope>NUCLEOTIDE SEQUENCE</scope>
    <source>
        <strain evidence="2">R07B-5</strain>
    </source>
</reference>
<dbReference type="AlphaFoldDB" id="A0AAD9JMD1"/>
<evidence type="ECO:0000313" key="2">
    <source>
        <dbReference type="EMBL" id="KAK2155135.1"/>
    </source>
</evidence>
<feature type="region of interest" description="Disordered" evidence="1">
    <location>
        <begin position="130"/>
        <end position="163"/>
    </location>
</feature>
<organism evidence="2 3">
    <name type="scientific">Ridgeia piscesae</name>
    <name type="common">Tubeworm</name>
    <dbReference type="NCBI Taxonomy" id="27915"/>
    <lineage>
        <taxon>Eukaryota</taxon>
        <taxon>Metazoa</taxon>
        <taxon>Spiralia</taxon>
        <taxon>Lophotrochozoa</taxon>
        <taxon>Annelida</taxon>
        <taxon>Polychaeta</taxon>
        <taxon>Sedentaria</taxon>
        <taxon>Canalipalpata</taxon>
        <taxon>Sabellida</taxon>
        <taxon>Siboglinidae</taxon>
        <taxon>Ridgeia</taxon>
    </lineage>
</organism>
<feature type="compositionally biased region" description="Polar residues" evidence="1">
    <location>
        <begin position="33"/>
        <end position="64"/>
    </location>
</feature>
<gene>
    <name evidence="2" type="ORF">NP493_2106g00005</name>
</gene>
<evidence type="ECO:0000313" key="3">
    <source>
        <dbReference type="Proteomes" id="UP001209878"/>
    </source>
</evidence>
<protein>
    <submittedName>
        <fullName evidence="2">Uncharacterized protein</fullName>
    </submittedName>
</protein>
<accession>A0AAD9JMD1</accession>